<proteinExistence type="inferred from homology"/>
<dbReference type="Gene3D" id="1.25.40.390">
    <property type="match status" value="2"/>
</dbReference>
<reference evidence="7 8" key="1">
    <citation type="journal article" date="2025" name="Int. J. Syst. Evol. Microbiol.">
        <title>Desulfovibrio falkowii sp. nov., Porphyromonas miyakawae sp. nov., Mediterraneibacter flintii sp. nov. and Owariibacterium komagatae gen. nov., sp. nov., isolated from human faeces.</title>
        <authorList>
            <person name="Hamaguchi T."/>
            <person name="Ohara M."/>
            <person name="Hisatomi A."/>
            <person name="Sekiguchi K."/>
            <person name="Takeda J.I."/>
            <person name="Ueyama J."/>
            <person name="Ito M."/>
            <person name="Nishiwaki H."/>
            <person name="Ogi T."/>
            <person name="Hirayama M."/>
            <person name="Ohkuma M."/>
            <person name="Sakamoto M."/>
            <person name="Ohno K."/>
        </authorList>
    </citation>
    <scope>NUCLEOTIDE SEQUENCE [LARGE SCALE GENOMIC DNA]</scope>
    <source>
        <strain evidence="7 8">13CB11C</strain>
    </source>
</reference>
<dbReference type="InterPro" id="IPR012944">
    <property type="entry name" value="SusD_RagB_dom"/>
</dbReference>
<sequence length="456" mass="51482">MDVDLHHNKEVKDATSSPQDIKNIMNGAFNQFASYRFYGRNYILIGDICGGISTASPNYGWFMSYETWTFADTESELNDLYSSGFVVIDACTRGIKGAKELIEAKTKELETAQGTKKDKLMGDIYELNTYLPQFYSLKAFTYFCLSNLFAKCYAPDHLNDLGLVLVKDETIEPNTTLHRSTVKETYDYILELIGMAEAFDADYFDSNLSPTTFNPVNIKALKARVLLYMRDYEGAKTAADEVIAALGDGALSANAYIGHWRSTALDMEDLFTLPKSDIDNLSANSLNTMYSTYNAGINFDPEELFGKNDIRASLIDFDSGHPMKFDGTRTSQVVTNIPVIRKSEVFLIAAEAKAQLNDINGAYEALNYTASRDASFAETQLTTKEQFIDFIANERIREFFQEGHRWYDLRRMDLTVTLNGVENYRPSEFVFPIPASEINAGQMTEQNPDWKDHLPK</sequence>
<comment type="caution">
    <text evidence="7">The sequence shown here is derived from an EMBL/GenBank/DDBJ whole genome shotgun (WGS) entry which is preliminary data.</text>
</comment>
<keyword evidence="3" id="KW-0732">Signal</keyword>
<dbReference type="Proteomes" id="UP001628220">
    <property type="component" value="Unassembled WGS sequence"/>
</dbReference>
<keyword evidence="4" id="KW-0472">Membrane</keyword>
<name>A0ABQ0E3B9_9PORP</name>
<evidence type="ECO:0000256" key="1">
    <source>
        <dbReference type="ARBA" id="ARBA00004442"/>
    </source>
</evidence>
<dbReference type="InterPro" id="IPR011990">
    <property type="entry name" value="TPR-like_helical_dom_sf"/>
</dbReference>
<protein>
    <recommendedName>
        <fullName evidence="6">RagB/SusD domain-containing protein</fullName>
    </recommendedName>
</protein>
<comment type="subcellular location">
    <subcellularLocation>
        <location evidence="1">Cell outer membrane</location>
    </subcellularLocation>
</comment>
<keyword evidence="5" id="KW-0998">Cell outer membrane</keyword>
<dbReference type="Pfam" id="PF07980">
    <property type="entry name" value="SusD_RagB"/>
    <property type="match status" value="1"/>
</dbReference>
<evidence type="ECO:0000313" key="7">
    <source>
        <dbReference type="EMBL" id="GAB1252220.1"/>
    </source>
</evidence>
<evidence type="ECO:0000256" key="3">
    <source>
        <dbReference type="ARBA" id="ARBA00022729"/>
    </source>
</evidence>
<evidence type="ECO:0000313" key="8">
    <source>
        <dbReference type="Proteomes" id="UP001628220"/>
    </source>
</evidence>
<evidence type="ECO:0000259" key="6">
    <source>
        <dbReference type="Pfam" id="PF07980"/>
    </source>
</evidence>
<comment type="similarity">
    <text evidence="2">Belongs to the SusD family.</text>
</comment>
<dbReference type="SUPFAM" id="SSF48452">
    <property type="entry name" value="TPR-like"/>
    <property type="match status" value="1"/>
</dbReference>
<organism evidence="7 8">
    <name type="scientific">Porphyromonas miyakawae</name>
    <dbReference type="NCBI Taxonomy" id="3137470"/>
    <lineage>
        <taxon>Bacteria</taxon>
        <taxon>Pseudomonadati</taxon>
        <taxon>Bacteroidota</taxon>
        <taxon>Bacteroidia</taxon>
        <taxon>Bacteroidales</taxon>
        <taxon>Porphyromonadaceae</taxon>
        <taxon>Porphyromonas</taxon>
    </lineage>
</organism>
<evidence type="ECO:0000256" key="5">
    <source>
        <dbReference type="ARBA" id="ARBA00023237"/>
    </source>
</evidence>
<evidence type="ECO:0000256" key="2">
    <source>
        <dbReference type="ARBA" id="ARBA00006275"/>
    </source>
</evidence>
<evidence type="ECO:0000256" key="4">
    <source>
        <dbReference type="ARBA" id="ARBA00023136"/>
    </source>
</evidence>
<gene>
    <name evidence="7" type="ORF">Tsumi_13260</name>
</gene>
<dbReference type="EMBL" id="BAAFSF010000004">
    <property type="protein sequence ID" value="GAB1252220.1"/>
    <property type="molecule type" value="Genomic_DNA"/>
</dbReference>
<feature type="domain" description="RagB/SusD" evidence="6">
    <location>
        <begin position="327"/>
        <end position="419"/>
    </location>
</feature>
<accession>A0ABQ0E3B9</accession>
<keyword evidence="8" id="KW-1185">Reference proteome</keyword>